<feature type="transmembrane region" description="Helical" evidence="2">
    <location>
        <begin position="252"/>
        <end position="269"/>
    </location>
</feature>
<feature type="transmembrane region" description="Helical" evidence="2">
    <location>
        <begin position="197"/>
        <end position="215"/>
    </location>
</feature>
<feature type="transmembrane region" description="Helical" evidence="2">
    <location>
        <begin position="114"/>
        <end position="136"/>
    </location>
</feature>
<dbReference type="AlphaFoldDB" id="A0A401ZG73"/>
<feature type="domain" description="Acyltransferase 3" evidence="3">
    <location>
        <begin position="31"/>
        <end position="411"/>
    </location>
</feature>
<feature type="transmembrane region" description="Helical" evidence="2">
    <location>
        <begin position="281"/>
        <end position="303"/>
    </location>
</feature>
<keyword evidence="2" id="KW-0472">Membrane</keyword>
<proteinExistence type="predicted"/>
<dbReference type="PANTHER" id="PTHR23028:SF53">
    <property type="entry name" value="ACYL_TRANSF_3 DOMAIN-CONTAINING PROTEIN"/>
    <property type="match status" value="1"/>
</dbReference>
<feature type="transmembrane region" description="Helical" evidence="2">
    <location>
        <begin position="315"/>
        <end position="339"/>
    </location>
</feature>
<dbReference type="GO" id="GO:0009103">
    <property type="term" value="P:lipopolysaccharide biosynthetic process"/>
    <property type="evidence" value="ECO:0007669"/>
    <property type="project" value="TreeGrafter"/>
</dbReference>
<feature type="region of interest" description="Disordered" evidence="1">
    <location>
        <begin position="1"/>
        <end position="21"/>
    </location>
</feature>
<dbReference type="OrthoDB" id="147882at2"/>
<evidence type="ECO:0000259" key="3">
    <source>
        <dbReference type="Pfam" id="PF01757"/>
    </source>
</evidence>
<reference evidence="5" key="1">
    <citation type="submission" date="2018-12" db="EMBL/GenBank/DDBJ databases">
        <title>Tengunoibacter tsumagoiensis gen. nov., sp. nov., Dictyobacter kobayashii sp. nov., D. alpinus sp. nov., and D. joshuensis sp. nov. and description of Dictyobacteraceae fam. nov. within the order Ktedonobacterales isolated from Tengu-no-mugimeshi.</title>
        <authorList>
            <person name="Wang C.M."/>
            <person name="Zheng Y."/>
            <person name="Sakai Y."/>
            <person name="Toyoda A."/>
            <person name="Minakuchi Y."/>
            <person name="Abe K."/>
            <person name="Yokota A."/>
            <person name="Yabe S."/>
        </authorList>
    </citation>
    <scope>NUCLEOTIDE SEQUENCE [LARGE SCALE GENOMIC DNA]</scope>
    <source>
        <strain evidence="5">S-27</strain>
    </source>
</reference>
<accession>A0A401ZG73</accession>
<feature type="transmembrane region" description="Helical" evidence="2">
    <location>
        <begin position="391"/>
        <end position="410"/>
    </location>
</feature>
<gene>
    <name evidence="4" type="ORF">KDAU_32190</name>
</gene>
<name>A0A401ZG73_9CHLR</name>
<dbReference type="Proteomes" id="UP000287224">
    <property type="component" value="Unassembled WGS sequence"/>
</dbReference>
<evidence type="ECO:0000256" key="2">
    <source>
        <dbReference type="SAM" id="Phobius"/>
    </source>
</evidence>
<feature type="transmembrane region" description="Helical" evidence="2">
    <location>
        <begin position="28"/>
        <end position="48"/>
    </location>
</feature>
<evidence type="ECO:0000313" key="4">
    <source>
        <dbReference type="EMBL" id="GCE05890.1"/>
    </source>
</evidence>
<dbReference type="RefSeq" id="WP_160145906.1">
    <property type="nucleotide sequence ID" value="NZ_BIFQ01000001.1"/>
</dbReference>
<dbReference type="GO" id="GO:0016020">
    <property type="term" value="C:membrane"/>
    <property type="evidence" value="ECO:0007669"/>
    <property type="project" value="TreeGrafter"/>
</dbReference>
<feature type="transmembrane region" description="Helical" evidence="2">
    <location>
        <begin position="68"/>
        <end position="93"/>
    </location>
</feature>
<protein>
    <recommendedName>
        <fullName evidence="3">Acyltransferase 3 domain-containing protein</fullName>
    </recommendedName>
</protein>
<evidence type="ECO:0000313" key="5">
    <source>
        <dbReference type="Proteomes" id="UP000287224"/>
    </source>
</evidence>
<keyword evidence="2" id="KW-1133">Transmembrane helix</keyword>
<keyword evidence="5" id="KW-1185">Reference proteome</keyword>
<organism evidence="4 5">
    <name type="scientific">Dictyobacter aurantiacus</name>
    <dbReference type="NCBI Taxonomy" id="1936993"/>
    <lineage>
        <taxon>Bacteria</taxon>
        <taxon>Bacillati</taxon>
        <taxon>Chloroflexota</taxon>
        <taxon>Ktedonobacteria</taxon>
        <taxon>Ktedonobacterales</taxon>
        <taxon>Dictyobacteraceae</taxon>
        <taxon>Dictyobacter</taxon>
    </lineage>
</organism>
<comment type="caution">
    <text evidence="4">The sequence shown here is derived from an EMBL/GenBank/DDBJ whole genome shotgun (WGS) entry which is preliminary data.</text>
</comment>
<keyword evidence="2" id="KW-0812">Transmembrane</keyword>
<feature type="transmembrane region" description="Helical" evidence="2">
    <location>
        <begin position="173"/>
        <end position="190"/>
    </location>
</feature>
<dbReference type="PANTHER" id="PTHR23028">
    <property type="entry name" value="ACETYLTRANSFERASE"/>
    <property type="match status" value="1"/>
</dbReference>
<dbReference type="GO" id="GO:0016747">
    <property type="term" value="F:acyltransferase activity, transferring groups other than amino-acyl groups"/>
    <property type="evidence" value="ECO:0007669"/>
    <property type="project" value="InterPro"/>
</dbReference>
<sequence>MALIASSKDISKSQDTPKSQDIPKKNTITVLDGVRGFACLLVIFYHVSAFTRVKHIWSFKEVGTIPSAIALVGSYGVTLFFVLSGFLLFLPYAKAMIFQESWPSMRTFYIRRICRIWPGYYVALFLMIIFAAPVYLQIDHWKQLALFLTFLMDSSHSTYQAINGPFWTLAVEWQYYMLLPFIALGIRWFVSRSEDKWKVATLFTCLLAMILWGLATRAWGRSWDINPHQPLWLPLPVHYAVRFVIYGQSGKFFEDFAIGMMVCTCYLLTQRRPEQSMSILIKRYSWCIWLLGVLGFCFMTFWYDTSWYSVLVPYIGAHNWLCELGFALSFGLCILGVLFGPPVITWLWESAPLCKIGMLSYGLYIWHEPTLLWFMDNVFPYFNSWPTVARYGLYWVCVFGLLVPFCYLIYRFIEAPAVRLGASLTRSQKAMRPVTDQTTKEMVTMQP</sequence>
<dbReference type="EMBL" id="BIFQ01000001">
    <property type="protein sequence ID" value="GCE05890.1"/>
    <property type="molecule type" value="Genomic_DNA"/>
</dbReference>
<dbReference type="Pfam" id="PF01757">
    <property type="entry name" value="Acyl_transf_3"/>
    <property type="match status" value="1"/>
</dbReference>
<evidence type="ECO:0000256" key="1">
    <source>
        <dbReference type="SAM" id="MobiDB-lite"/>
    </source>
</evidence>
<dbReference type="InterPro" id="IPR002656">
    <property type="entry name" value="Acyl_transf_3_dom"/>
</dbReference>
<dbReference type="InterPro" id="IPR050879">
    <property type="entry name" value="Acyltransferase_3"/>
</dbReference>